<evidence type="ECO:0000256" key="1">
    <source>
        <dbReference type="SAM" id="MobiDB-lite"/>
    </source>
</evidence>
<dbReference type="SMART" id="SM00327">
    <property type="entry name" value="VWA"/>
    <property type="match status" value="1"/>
</dbReference>
<dbReference type="Proteomes" id="UP000799291">
    <property type="component" value="Unassembled WGS sequence"/>
</dbReference>
<proteinExistence type="predicted"/>
<feature type="region of interest" description="Disordered" evidence="1">
    <location>
        <begin position="497"/>
        <end position="533"/>
    </location>
</feature>
<feature type="domain" description="VIT" evidence="3">
    <location>
        <begin position="17"/>
        <end position="147"/>
    </location>
</feature>
<keyword evidence="5" id="KW-1185">Reference proteome</keyword>
<dbReference type="PANTHER" id="PTHR45737:SF6">
    <property type="entry name" value="VON WILLEBRAND FACTOR A DOMAIN-CONTAINING PROTEIN 5A"/>
    <property type="match status" value="1"/>
</dbReference>
<dbReference type="Gene3D" id="3.40.50.410">
    <property type="entry name" value="von Willebrand factor, type A domain"/>
    <property type="match status" value="1"/>
</dbReference>
<feature type="domain" description="VWFA" evidence="2">
    <location>
        <begin position="293"/>
        <end position="461"/>
    </location>
</feature>
<feature type="region of interest" description="Disordered" evidence="1">
    <location>
        <begin position="757"/>
        <end position="782"/>
    </location>
</feature>
<gene>
    <name evidence="4" type="ORF">K458DRAFT_346698</name>
</gene>
<dbReference type="OrthoDB" id="1729737at2759"/>
<evidence type="ECO:0000313" key="5">
    <source>
        <dbReference type="Proteomes" id="UP000799291"/>
    </source>
</evidence>
<dbReference type="PANTHER" id="PTHR45737">
    <property type="entry name" value="VON WILLEBRAND FACTOR A DOMAIN-CONTAINING PROTEIN 5A"/>
    <property type="match status" value="1"/>
</dbReference>
<dbReference type="InterPro" id="IPR013694">
    <property type="entry name" value="VIT"/>
</dbReference>
<accession>A0A6G1IMN2</accession>
<dbReference type="PROSITE" id="PS50234">
    <property type="entry name" value="VWFA"/>
    <property type="match status" value="1"/>
</dbReference>
<protein>
    <submittedName>
        <fullName evidence="4">VIT-domain-containing protein</fullName>
    </submittedName>
</protein>
<feature type="compositionally biased region" description="Basic and acidic residues" evidence="1">
    <location>
        <begin position="521"/>
        <end position="533"/>
    </location>
</feature>
<evidence type="ECO:0000259" key="3">
    <source>
        <dbReference type="PROSITE" id="PS51468"/>
    </source>
</evidence>
<feature type="region of interest" description="Disordered" evidence="1">
    <location>
        <begin position="717"/>
        <end position="742"/>
    </location>
</feature>
<dbReference type="Pfam" id="PF13768">
    <property type="entry name" value="VWA_3"/>
    <property type="match status" value="1"/>
</dbReference>
<dbReference type="SUPFAM" id="SSF53300">
    <property type="entry name" value="vWA-like"/>
    <property type="match status" value="1"/>
</dbReference>
<dbReference type="AlphaFoldDB" id="A0A6G1IMN2"/>
<organism evidence="4 5">
    <name type="scientific">Lentithecium fluviatile CBS 122367</name>
    <dbReference type="NCBI Taxonomy" id="1168545"/>
    <lineage>
        <taxon>Eukaryota</taxon>
        <taxon>Fungi</taxon>
        <taxon>Dikarya</taxon>
        <taxon>Ascomycota</taxon>
        <taxon>Pezizomycotina</taxon>
        <taxon>Dothideomycetes</taxon>
        <taxon>Pleosporomycetidae</taxon>
        <taxon>Pleosporales</taxon>
        <taxon>Massarineae</taxon>
        <taxon>Lentitheciaceae</taxon>
        <taxon>Lentithecium</taxon>
    </lineage>
</organism>
<evidence type="ECO:0000259" key="2">
    <source>
        <dbReference type="PROSITE" id="PS50234"/>
    </source>
</evidence>
<dbReference type="InterPro" id="IPR002035">
    <property type="entry name" value="VWF_A"/>
</dbReference>
<dbReference type="PROSITE" id="PS51468">
    <property type="entry name" value="VIT"/>
    <property type="match status" value="1"/>
</dbReference>
<sequence>MRTKMLPYGSPGRHVCGCYVYNPEGRERTYLPQVKLDAHTTILSTASRTVLKQTFVNSKDKLDEIRYAFPLFDGVSVVEFVCRIGDRTIYGLVKEKGEARKTYEEAKERGESAALLEQLPEAADVFTTSLGNIPERSSIDVTITYVQELKHDAEVDGVRLTMPTSISPRYGTYPGHLQDLSAVNDSKGISLTIDVSMAEGIPIKKVISPSHPIEVSLGLLSTSATDGDPSVSKASATLALGTTELEKDFVLQVVAKDVGIPQAILETHKTLPNQRALMTTLVPKFSLKSQKPEIIFIADRSGSMDGHIPTLVSALKVFLKSIPVGCTFNICSFGSRYSFLWPKSQVYGQDTLNEAIKHVEKFGSNFGGTETLQAVKACCETRHKELPTELMLLTDGDIWSQQQMFDYISEETKSGDVRVFPIGIGSGVSSALIEGVARAGRGFAQMVADNEKLDSKIVRMLKGALTPHIKDYRLEVKYEDESVESVADSLRVNLNITDDHEKKQDSVAPADSKPISLYDPNAKEEHPKADDPKDIFAGLPKLDRPKLLQTPHEIPPLFPFNRTCVYLLMGPDASQLKPKSVVLKGTSPQGPLELEIPVEVRKQPDEMVHQLAARKATQDLEEGRGWVSEAKVNSNGILVKDKYPAQFALLQRREAVRIGVEFQVGGKYCSFVAVEANEAEIAAQRKKALETTIQRNAAEDDEDWEMPEAELPPAYQRSAASSTEAWRQRQLPGGPALQRGMTRKVKLTQGMSEVAAHGGGRAAQLDSAIQSSRRSSSQVPLRSMLSAPSDLAAKISGSGLFTSFRNKFLSPEKKGSTIRVEANMPTPSTGAGLAGAPPPRFLSVESCEAAEEDKDMGFGPFDDGAAEQFSAPKIQASTPETGSLVQRLINRQTFEGAWANFNDLLCKETKIDRDAAVSAVDKFVDAFKESLDKIKAEQILCTALVVLFFEKKLEDEQETWELVVEKARAWLDENVAEDVRTEAWKLAEVVICA</sequence>
<name>A0A6G1IMN2_9PLEO</name>
<evidence type="ECO:0000313" key="4">
    <source>
        <dbReference type="EMBL" id="KAF2679405.1"/>
    </source>
</evidence>
<dbReference type="EMBL" id="MU005603">
    <property type="protein sequence ID" value="KAF2679405.1"/>
    <property type="molecule type" value="Genomic_DNA"/>
</dbReference>
<dbReference type="Pfam" id="PF08487">
    <property type="entry name" value="VIT"/>
    <property type="match status" value="1"/>
</dbReference>
<dbReference type="SMART" id="SM00609">
    <property type="entry name" value="VIT"/>
    <property type="match status" value="1"/>
</dbReference>
<reference evidence="4" key="1">
    <citation type="journal article" date="2020" name="Stud. Mycol.">
        <title>101 Dothideomycetes genomes: a test case for predicting lifestyles and emergence of pathogens.</title>
        <authorList>
            <person name="Haridas S."/>
            <person name="Albert R."/>
            <person name="Binder M."/>
            <person name="Bloem J."/>
            <person name="Labutti K."/>
            <person name="Salamov A."/>
            <person name="Andreopoulos B."/>
            <person name="Baker S."/>
            <person name="Barry K."/>
            <person name="Bills G."/>
            <person name="Bluhm B."/>
            <person name="Cannon C."/>
            <person name="Castanera R."/>
            <person name="Culley D."/>
            <person name="Daum C."/>
            <person name="Ezra D."/>
            <person name="Gonzalez J."/>
            <person name="Henrissat B."/>
            <person name="Kuo A."/>
            <person name="Liang C."/>
            <person name="Lipzen A."/>
            <person name="Lutzoni F."/>
            <person name="Magnuson J."/>
            <person name="Mondo S."/>
            <person name="Nolan M."/>
            <person name="Ohm R."/>
            <person name="Pangilinan J."/>
            <person name="Park H.-J."/>
            <person name="Ramirez L."/>
            <person name="Alfaro M."/>
            <person name="Sun H."/>
            <person name="Tritt A."/>
            <person name="Yoshinaga Y."/>
            <person name="Zwiers L.-H."/>
            <person name="Turgeon B."/>
            <person name="Goodwin S."/>
            <person name="Spatafora J."/>
            <person name="Crous P."/>
            <person name="Grigoriev I."/>
        </authorList>
    </citation>
    <scope>NUCLEOTIDE SEQUENCE</scope>
    <source>
        <strain evidence="4">CBS 122367</strain>
    </source>
</reference>
<dbReference type="InterPro" id="IPR036465">
    <property type="entry name" value="vWFA_dom_sf"/>
</dbReference>